<dbReference type="Pfam" id="PF13102">
    <property type="entry name" value="Phage_int_SAM_5"/>
    <property type="match status" value="1"/>
</dbReference>
<proteinExistence type="inferred from homology"/>
<dbReference type="GO" id="GO:0006310">
    <property type="term" value="P:DNA recombination"/>
    <property type="evidence" value="ECO:0007669"/>
    <property type="project" value="UniProtKB-KW"/>
</dbReference>
<dbReference type="InterPro" id="IPR010998">
    <property type="entry name" value="Integrase_recombinase_N"/>
</dbReference>
<dbReference type="EMBL" id="AGXV01000009">
    <property type="protein sequence ID" value="EIY69896.1"/>
    <property type="molecule type" value="Genomic_DNA"/>
</dbReference>
<evidence type="ECO:0000256" key="3">
    <source>
        <dbReference type="ARBA" id="ARBA00023172"/>
    </source>
</evidence>
<dbReference type="PATRIC" id="fig|997887.3.peg.482"/>
<keyword evidence="3" id="KW-0233">DNA recombination</keyword>
<organism evidence="5 6">
    <name type="scientific">Bacteroides salyersiae CL02T12C01</name>
    <dbReference type="NCBI Taxonomy" id="997887"/>
    <lineage>
        <taxon>Bacteria</taxon>
        <taxon>Pseudomonadati</taxon>
        <taxon>Bacteroidota</taxon>
        <taxon>Bacteroidia</taxon>
        <taxon>Bacteroidales</taxon>
        <taxon>Bacteroidaceae</taxon>
        <taxon>Bacteroides</taxon>
    </lineage>
</organism>
<keyword evidence="2" id="KW-0238">DNA-binding</keyword>
<dbReference type="PANTHER" id="PTHR30349">
    <property type="entry name" value="PHAGE INTEGRASE-RELATED"/>
    <property type="match status" value="1"/>
</dbReference>
<comment type="similarity">
    <text evidence="1">Belongs to the 'phage' integrase family.</text>
</comment>
<protein>
    <recommendedName>
        <fullName evidence="4">Tyr recombinase domain-containing protein</fullName>
    </recommendedName>
</protein>
<dbReference type="PANTHER" id="PTHR30349:SF64">
    <property type="entry name" value="PROPHAGE INTEGRASE INTD-RELATED"/>
    <property type="match status" value="1"/>
</dbReference>
<gene>
    <name evidence="5" type="ORF">HMPREF1071_00464</name>
</gene>
<name>I9TKN4_9BACE</name>
<dbReference type="InterPro" id="IPR002104">
    <property type="entry name" value="Integrase_catalytic"/>
</dbReference>
<feature type="domain" description="Tyr recombinase" evidence="4">
    <location>
        <begin position="250"/>
        <end position="446"/>
    </location>
</feature>
<sequence length="454" mass="53543">MITNEIMVGKHFKMKVNFNLVKKHGSEKRQIWLTATIKGDRCRVFTGERIEEQYWQKSNRTELGERAIENSQWGRVVLDENRRINKRLDAILDYCREYAKLITVENFNSKPIEFTKQTFEEFMKNKIHGIESTFEKKPEEFIRHYIEKKKTSINRTTGLQIDKGTVYNHNNALKRLLQYCTDRKKNLKWELFDKFFEDDFEEWFVIEKGYAANTLASQFSIMKVWLKVAKEDKLIENTSVNHWPTKTYDVDNIYLNEEEIERIYNLDFNSEEIKAQIDSKSKIEISRDLFVIACWTGLRFGDLTNLHKAAILIDEGILKVPTSKTDSLVAIPMHPIVKKIIEKYKGVLPHSIDKSHSLSHIRKCGELAKIDTPTVIRRIKRGKSVIYREPKYRFIMNHTGRRSFATNQFLRGIPTLTIMAITGHRTEDNFMKYIKVSREEHAKIMAKNWTKTSD</sequence>
<dbReference type="Pfam" id="PF00589">
    <property type="entry name" value="Phage_integrase"/>
    <property type="match status" value="1"/>
</dbReference>
<dbReference type="OrthoDB" id="1493636at2"/>
<evidence type="ECO:0000313" key="6">
    <source>
        <dbReference type="Proteomes" id="UP000005150"/>
    </source>
</evidence>
<evidence type="ECO:0000259" key="4">
    <source>
        <dbReference type="PROSITE" id="PS51898"/>
    </source>
</evidence>
<dbReference type="HOGENOM" id="CLU_033139_7_0_10"/>
<dbReference type="InterPro" id="IPR025269">
    <property type="entry name" value="SAM-like_dom"/>
</dbReference>
<dbReference type="Proteomes" id="UP000005150">
    <property type="component" value="Unassembled WGS sequence"/>
</dbReference>
<evidence type="ECO:0000256" key="2">
    <source>
        <dbReference type="ARBA" id="ARBA00023125"/>
    </source>
</evidence>
<dbReference type="GO" id="GO:0015074">
    <property type="term" value="P:DNA integration"/>
    <property type="evidence" value="ECO:0007669"/>
    <property type="project" value="InterPro"/>
</dbReference>
<dbReference type="PROSITE" id="PS51898">
    <property type="entry name" value="TYR_RECOMBINASE"/>
    <property type="match status" value="1"/>
</dbReference>
<dbReference type="InterPro" id="IPR050090">
    <property type="entry name" value="Tyrosine_recombinase_XerCD"/>
</dbReference>
<dbReference type="InterPro" id="IPR011010">
    <property type="entry name" value="DNA_brk_join_enz"/>
</dbReference>
<dbReference type="Gene3D" id="1.10.443.10">
    <property type="entry name" value="Intergrase catalytic core"/>
    <property type="match status" value="1"/>
</dbReference>
<dbReference type="AlphaFoldDB" id="I9TKN4"/>
<comment type="caution">
    <text evidence="5">The sequence shown here is derived from an EMBL/GenBank/DDBJ whole genome shotgun (WGS) entry which is preliminary data.</text>
</comment>
<evidence type="ECO:0000313" key="5">
    <source>
        <dbReference type="EMBL" id="EIY69896.1"/>
    </source>
</evidence>
<dbReference type="GeneID" id="93116037"/>
<dbReference type="GO" id="GO:0003677">
    <property type="term" value="F:DNA binding"/>
    <property type="evidence" value="ECO:0007669"/>
    <property type="project" value="UniProtKB-KW"/>
</dbReference>
<dbReference type="Gene3D" id="1.10.150.130">
    <property type="match status" value="1"/>
</dbReference>
<reference evidence="5 6" key="1">
    <citation type="submission" date="2012-02" db="EMBL/GenBank/DDBJ databases">
        <title>The Genome Sequence of Bacteroides salyersiae CL02T12C01.</title>
        <authorList>
            <consortium name="The Broad Institute Genome Sequencing Platform"/>
            <person name="Earl A."/>
            <person name="Ward D."/>
            <person name="Feldgarden M."/>
            <person name="Gevers D."/>
            <person name="Zitomersky N.L."/>
            <person name="Coyne M.J."/>
            <person name="Comstock L.E."/>
            <person name="Young S.K."/>
            <person name="Zeng Q."/>
            <person name="Gargeya S."/>
            <person name="Fitzgerald M."/>
            <person name="Haas B."/>
            <person name="Abouelleil A."/>
            <person name="Alvarado L."/>
            <person name="Arachchi H.M."/>
            <person name="Berlin A."/>
            <person name="Chapman S.B."/>
            <person name="Gearin G."/>
            <person name="Goldberg J."/>
            <person name="Griggs A."/>
            <person name="Gujja S."/>
            <person name="Hansen M."/>
            <person name="Heiman D."/>
            <person name="Howarth C."/>
            <person name="Larimer J."/>
            <person name="Lui A."/>
            <person name="MacDonald P.J.P."/>
            <person name="McCowen C."/>
            <person name="Montmayeur A."/>
            <person name="Murphy C."/>
            <person name="Neiman D."/>
            <person name="Pearson M."/>
            <person name="Priest M."/>
            <person name="Roberts A."/>
            <person name="Saif S."/>
            <person name="Shea T."/>
            <person name="Sisk P."/>
            <person name="Stolte C."/>
            <person name="Sykes S."/>
            <person name="Wortman J."/>
            <person name="Nusbaum C."/>
            <person name="Birren B."/>
        </authorList>
    </citation>
    <scope>NUCLEOTIDE SEQUENCE [LARGE SCALE GENOMIC DNA]</scope>
    <source>
        <strain evidence="5 6">CL02T12C01</strain>
    </source>
</reference>
<dbReference type="InterPro" id="IPR013762">
    <property type="entry name" value="Integrase-like_cat_sf"/>
</dbReference>
<evidence type="ECO:0000256" key="1">
    <source>
        <dbReference type="ARBA" id="ARBA00008857"/>
    </source>
</evidence>
<dbReference type="RefSeq" id="WP_007478567.1">
    <property type="nucleotide sequence ID" value="NZ_JH724307.1"/>
</dbReference>
<dbReference type="SUPFAM" id="SSF56349">
    <property type="entry name" value="DNA breaking-rejoining enzymes"/>
    <property type="match status" value="1"/>
</dbReference>
<keyword evidence="6" id="KW-1185">Reference proteome</keyword>
<accession>I9TKN4</accession>